<proteinExistence type="predicted"/>
<protein>
    <submittedName>
        <fullName evidence="7">Extracellular solute-binding protein</fullName>
    </submittedName>
</protein>
<name>A0AAJ1BDJ9_9ACTO</name>
<keyword evidence="3" id="KW-0472">Membrane</keyword>
<evidence type="ECO:0000256" key="5">
    <source>
        <dbReference type="ARBA" id="ARBA00023288"/>
    </source>
</evidence>
<evidence type="ECO:0000313" key="8">
    <source>
        <dbReference type="Proteomes" id="UP001200537"/>
    </source>
</evidence>
<dbReference type="PROSITE" id="PS51257">
    <property type="entry name" value="PROKAR_LIPOPROTEIN"/>
    <property type="match status" value="1"/>
</dbReference>
<evidence type="ECO:0000313" key="7">
    <source>
        <dbReference type="EMBL" id="MCG4617912.1"/>
    </source>
</evidence>
<keyword evidence="4" id="KW-0564">Palmitate</keyword>
<dbReference type="Gene3D" id="3.40.190.10">
    <property type="entry name" value="Periplasmic binding protein-like II"/>
    <property type="match status" value="1"/>
</dbReference>
<dbReference type="Proteomes" id="UP001200537">
    <property type="component" value="Unassembled WGS sequence"/>
</dbReference>
<gene>
    <name evidence="7" type="ORF">L0M99_05330</name>
</gene>
<dbReference type="SUPFAM" id="SSF53850">
    <property type="entry name" value="Periplasmic binding protein-like II"/>
    <property type="match status" value="1"/>
</dbReference>
<dbReference type="AlphaFoldDB" id="A0AAJ1BDJ9"/>
<sequence length="429" mass="45822">MSRKLKRSIALAGVVAMASLGLAACGGADDKAGSADSNEKVEIEYLHRLDNADDAVKVQTIVDKWNKENPNIKVTPKKFDGKAQELIKKVQTDTDAKNAPCLYQAGYADLAELYVKGLVQDVSKYATQYKDKYLPGPFDSMAVDGKYLGLPQDTGPLVYFYNKAEFDKLGLKVPTTWEEFTTTAKAAAEKGKYIVAYEGDEGAQIFSAMTAAAGGQWFGVEGDAWKVDTTDEGSASVAALWQKLLDEKSAKVVGRWADEWAPAVQKGEIIGTIGAAWEAPLIAGDAPDQSGQWAIAQLPGGASGPDGGSGVVVSKTCEHPEQAMKFNAWFNEQVDDLASQGLVVAAKATPKAPDYAKFYGGQDVIKEFTTANTNMKPFTFPPSWSVPQGYLSGEGGAAAGDGTMKVADVFKNSGDQLKDALKKLNLEVK</sequence>
<reference evidence="7" key="1">
    <citation type="submission" date="2022-01" db="EMBL/GenBank/DDBJ databases">
        <title>Collection of gut derived symbiotic bacterial strains cultured from healthy donors.</title>
        <authorList>
            <person name="Lin H."/>
            <person name="Kohout C."/>
            <person name="Waligurski E."/>
            <person name="Pamer E.G."/>
        </authorList>
    </citation>
    <scope>NUCLEOTIDE SEQUENCE</scope>
    <source>
        <strain evidence="7">DFI.7.46</strain>
    </source>
</reference>
<keyword evidence="1" id="KW-1003">Cell membrane</keyword>
<feature type="signal peptide" evidence="6">
    <location>
        <begin position="1"/>
        <end position="23"/>
    </location>
</feature>
<evidence type="ECO:0000256" key="6">
    <source>
        <dbReference type="SAM" id="SignalP"/>
    </source>
</evidence>
<feature type="chain" id="PRO_5042516667" evidence="6">
    <location>
        <begin position="24"/>
        <end position="429"/>
    </location>
</feature>
<evidence type="ECO:0000256" key="1">
    <source>
        <dbReference type="ARBA" id="ARBA00022475"/>
    </source>
</evidence>
<keyword evidence="2 6" id="KW-0732">Signal</keyword>
<dbReference type="PANTHER" id="PTHR43649">
    <property type="entry name" value="ARABINOSE-BINDING PROTEIN-RELATED"/>
    <property type="match status" value="1"/>
</dbReference>
<evidence type="ECO:0000256" key="4">
    <source>
        <dbReference type="ARBA" id="ARBA00023139"/>
    </source>
</evidence>
<accession>A0AAJ1BDJ9</accession>
<evidence type="ECO:0000256" key="2">
    <source>
        <dbReference type="ARBA" id="ARBA00022729"/>
    </source>
</evidence>
<dbReference type="Pfam" id="PF01547">
    <property type="entry name" value="SBP_bac_1"/>
    <property type="match status" value="1"/>
</dbReference>
<evidence type="ECO:0000256" key="3">
    <source>
        <dbReference type="ARBA" id="ARBA00023136"/>
    </source>
</evidence>
<dbReference type="InterPro" id="IPR050490">
    <property type="entry name" value="Bact_solute-bd_prot1"/>
</dbReference>
<dbReference type="PANTHER" id="PTHR43649:SF33">
    <property type="entry name" value="POLYGALACTURONAN_RHAMNOGALACTURONAN-BINDING PROTEIN YTCQ"/>
    <property type="match status" value="1"/>
</dbReference>
<dbReference type="EMBL" id="JAKNHJ010000008">
    <property type="protein sequence ID" value="MCG4617912.1"/>
    <property type="molecule type" value="Genomic_DNA"/>
</dbReference>
<keyword evidence="5" id="KW-0449">Lipoprotein</keyword>
<organism evidence="7 8">
    <name type="scientific">Varibaculum cambriense</name>
    <dbReference type="NCBI Taxonomy" id="184870"/>
    <lineage>
        <taxon>Bacteria</taxon>
        <taxon>Bacillati</taxon>
        <taxon>Actinomycetota</taxon>
        <taxon>Actinomycetes</taxon>
        <taxon>Actinomycetales</taxon>
        <taxon>Actinomycetaceae</taxon>
        <taxon>Varibaculum</taxon>
    </lineage>
</organism>
<dbReference type="InterPro" id="IPR006059">
    <property type="entry name" value="SBP"/>
</dbReference>
<comment type="caution">
    <text evidence="7">The sequence shown here is derived from an EMBL/GenBank/DDBJ whole genome shotgun (WGS) entry which is preliminary data.</text>
</comment>
<dbReference type="RefSeq" id="WP_024060057.1">
    <property type="nucleotide sequence ID" value="NZ_CBCTPO010000014.1"/>
</dbReference>